<reference evidence="1 2" key="1">
    <citation type="journal article" date="2015" name="Genome Biol.">
        <title>Comparative genomics of Steinernema reveals deeply conserved gene regulatory networks.</title>
        <authorList>
            <person name="Dillman A.R."/>
            <person name="Macchietto M."/>
            <person name="Porter C.F."/>
            <person name="Rogers A."/>
            <person name="Williams B."/>
            <person name="Antoshechkin I."/>
            <person name="Lee M.M."/>
            <person name="Goodwin Z."/>
            <person name="Lu X."/>
            <person name="Lewis E.E."/>
            <person name="Goodrich-Blair H."/>
            <person name="Stock S.P."/>
            <person name="Adams B.J."/>
            <person name="Sternberg P.W."/>
            <person name="Mortazavi A."/>
        </authorList>
    </citation>
    <scope>NUCLEOTIDE SEQUENCE [LARGE SCALE GENOMIC DNA]</scope>
    <source>
        <strain evidence="1 2">ALL</strain>
    </source>
</reference>
<keyword evidence="2" id="KW-1185">Reference proteome</keyword>
<dbReference type="AlphaFoldDB" id="A0A4U5PHN9"/>
<organism evidence="1 2">
    <name type="scientific">Steinernema carpocapsae</name>
    <name type="common">Entomopathogenic nematode</name>
    <dbReference type="NCBI Taxonomy" id="34508"/>
    <lineage>
        <taxon>Eukaryota</taxon>
        <taxon>Metazoa</taxon>
        <taxon>Ecdysozoa</taxon>
        <taxon>Nematoda</taxon>
        <taxon>Chromadorea</taxon>
        <taxon>Rhabditida</taxon>
        <taxon>Tylenchina</taxon>
        <taxon>Panagrolaimomorpha</taxon>
        <taxon>Strongyloidoidea</taxon>
        <taxon>Steinernematidae</taxon>
        <taxon>Steinernema</taxon>
    </lineage>
</organism>
<reference evidence="1 2" key="2">
    <citation type="journal article" date="2019" name="G3 (Bethesda)">
        <title>Hybrid Assembly of the Genome of the Entomopathogenic Nematode Steinernema carpocapsae Identifies the X-Chromosome.</title>
        <authorList>
            <person name="Serra L."/>
            <person name="Macchietto M."/>
            <person name="Macias-Munoz A."/>
            <person name="McGill C.J."/>
            <person name="Rodriguez I.M."/>
            <person name="Rodriguez B."/>
            <person name="Murad R."/>
            <person name="Mortazavi A."/>
        </authorList>
    </citation>
    <scope>NUCLEOTIDE SEQUENCE [LARGE SCALE GENOMIC DNA]</scope>
    <source>
        <strain evidence="1 2">ALL</strain>
    </source>
</reference>
<gene>
    <name evidence="1" type="ORF">L596_010044</name>
</gene>
<accession>A0A4U5PHN9</accession>
<proteinExistence type="predicted"/>
<evidence type="ECO:0000313" key="2">
    <source>
        <dbReference type="Proteomes" id="UP000298663"/>
    </source>
</evidence>
<name>A0A4U5PHN9_STECR</name>
<evidence type="ECO:0000313" key="1">
    <source>
        <dbReference type="EMBL" id="TKR95956.1"/>
    </source>
</evidence>
<dbReference type="Proteomes" id="UP000298663">
    <property type="component" value="Unassembled WGS sequence"/>
</dbReference>
<comment type="caution">
    <text evidence="1">The sequence shown here is derived from an EMBL/GenBank/DDBJ whole genome shotgun (WGS) entry which is preliminary data.</text>
</comment>
<dbReference type="EMBL" id="AZBU02000002">
    <property type="protein sequence ID" value="TKR95956.1"/>
    <property type="molecule type" value="Genomic_DNA"/>
</dbReference>
<protein>
    <submittedName>
        <fullName evidence="1">Uncharacterized protein</fullName>
    </submittedName>
</protein>
<sequence length="165" mass="18286">MQISVLPESFKIEFADSSHQSEQLDETNCRVYVIHNALTYLQKVPRPEDQSTIPVDVQIPVSQTRSDVIRYCYQLRARWRQELTVIYPEYADIATTVFLLGETPQAYENATAAITGNTATSLKGREAELAVKRAPGPEAEGLGVDTPLLPETGGNGKRILRLAVP</sequence>